<sequence>MSGAERKPVSGTLFQKVCDAVSTERLQPFFRTCNGQPEDALRLYAWNIEISSAFHGPLHCLEVVLRNALNRELTTFFHRPDWWGAPALDLDAGARRSVLQACTTVAQNYTSPTNGHVIAELSFGFWTSLLGTGNRYDMRLWRPALHKAFPHYRGPRRALHQDLYHLRKLRNRIAHYEPIHQRHLTADHTTILRILGYLSPETTQWVRANDRVPEVLGRRGDVCAAAVPTRF</sequence>
<dbReference type="Proteomes" id="UP000634476">
    <property type="component" value="Unassembled WGS sequence"/>
</dbReference>
<organism evidence="1 2">
    <name type="scientific">Planobispora takensis</name>
    <dbReference type="NCBI Taxonomy" id="1367882"/>
    <lineage>
        <taxon>Bacteria</taxon>
        <taxon>Bacillati</taxon>
        <taxon>Actinomycetota</taxon>
        <taxon>Actinomycetes</taxon>
        <taxon>Streptosporangiales</taxon>
        <taxon>Streptosporangiaceae</taxon>
        <taxon>Planobispora</taxon>
    </lineage>
</organism>
<proteinExistence type="predicted"/>
<evidence type="ECO:0008006" key="3">
    <source>
        <dbReference type="Google" id="ProtNLM"/>
    </source>
</evidence>
<name>A0A8J3T267_9ACTN</name>
<reference evidence="1" key="1">
    <citation type="submission" date="2021-01" db="EMBL/GenBank/DDBJ databases">
        <title>Whole genome shotgun sequence of Planobispora takensis NBRC 109077.</title>
        <authorList>
            <person name="Komaki H."/>
            <person name="Tamura T."/>
        </authorList>
    </citation>
    <scope>NUCLEOTIDE SEQUENCE</scope>
    <source>
        <strain evidence="1">NBRC 109077</strain>
    </source>
</reference>
<dbReference type="RefSeq" id="WP_203877218.1">
    <property type="nucleotide sequence ID" value="NZ_BOOK01000035.1"/>
</dbReference>
<protein>
    <recommendedName>
        <fullName evidence="3">Abi-like protein</fullName>
    </recommendedName>
</protein>
<evidence type="ECO:0000313" key="1">
    <source>
        <dbReference type="EMBL" id="GII02913.1"/>
    </source>
</evidence>
<comment type="caution">
    <text evidence="1">The sequence shown here is derived from an EMBL/GenBank/DDBJ whole genome shotgun (WGS) entry which is preliminary data.</text>
</comment>
<evidence type="ECO:0000313" key="2">
    <source>
        <dbReference type="Proteomes" id="UP000634476"/>
    </source>
</evidence>
<gene>
    <name evidence="1" type="ORF">Pta02_49210</name>
</gene>
<dbReference type="AlphaFoldDB" id="A0A8J3T267"/>
<keyword evidence="2" id="KW-1185">Reference proteome</keyword>
<accession>A0A8J3T267</accession>
<dbReference type="EMBL" id="BOOK01000035">
    <property type="protein sequence ID" value="GII02913.1"/>
    <property type="molecule type" value="Genomic_DNA"/>
</dbReference>